<evidence type="ECO:0000313" key="2">
    <source>
        <dbReference type="EMBL" id="GID74384.1"/>
    </source>
</evidence>
<dbReference type="PANTHER" id="PTHR35849">
    <property type="entry name" value="BLR2341 PROTEIN"/>
    <property type="match status" value="1"/>
</dbReference>
<sequence length="86" mass="9255">MTVRRIVADDELTIVTAAEHRERLLAALAEGDGVRVDLSAVGEIDTAGLQVLLLARNEGERLHVPVEFADPSPAVTDVLALTRLEL</sequence>
<dbReference type="Pfam" id="PF13466">
    <property type="entry name" value="STAS_2"/>
    <property type="match status" value="1"/>
</dbReference>
<feature type="domain" description="STAS" evidence="1">
    <location>
        <begin position="1"/>
        <end position="86"/>
    </location>
</feature>
<dbReference type="CDD" id="cd07043">
    <property type="entry name" value="STAS_anti-anti-sigma_factors"/>
    <property type="match status" value="1"/>
</dbReference>
<organism evidence="2 3">
    <name type="scientific">Paractinoplanes deccanensis</name>
    <dbReference type="NCBI Taxonomy" id="113561"/>
    <lineage>
        <taxon>Bacteria</taxon>
        <taxon>Bacillati</taxon>
        <taxon>Actinomycetota</taxon>
        <taxon>Actinomycetes</taxon>
        <taxon>Micromonosporales</taxon>
        <taxon>Micromonosporaceae</taxon>
        <taxon>Paractinoplanes</taxon>
    </lineage>
</organism>
<comment type="caution">
    <text evidence="2">The sequence shown here is derived from an EMBL/GenBank/DDBJ whole genome shotgun (WGS) entry which is preliminary data.</text>
</comment>
<reference evidence="2 3" key="1">
    <citation type="submission" date="2021-01" db="EMBL/GenBank/DDBJ databases">
        <title>Whole genome shotgun sequence of Actinoplanes deccanensis NBRC 13994.</title>
        <authorList>
            <person name="Komaki H."/>
            <person name="Tamura T."/>
        </authorList>
    </citation>
    <scope>NUCLEOTIDE SEQUENCE [LARGE SCALE GENOMIC DNA]</scope>
    <source>
        <strain evidence="2 3">NBRC 13994</strain>
    </source>
</reference>
<name>A0ABQ3Y321_9ACTN</name>
<dbReference type="Proteomes" id="UP000609879">
    <property type="component" value="Unassembled WGS sequence"/>
</dbReference>
<gene>
    <name evidence="2" type="ORF">Ade02nite_30250</name>
</gene>
<keyword evidence="3" id="KW-1185">Reference proteome</keyword>
<evidence type="ECO:0000313" key="3">
    <source>
        <dbReference type="Proteomes" id="UP000609879"/>
    </source>
</evidence>
<protein>
    <recommendedName>
        <fullName evidence="1">STAS domain-containing protein</fullName>
    </recommendedName>
</protein>
<proteinExistence type="predicted"/>
<dbReference type="PANTHER" id="PTHR35849:SF2">
    <property type="entry name" value="BLR2341 PROTEIN"/>
    <property type="match status" value="1"/>
</dbReference>
<dbReference type="InterPro" id="IPR036513">
    <property type="entry name" value="STAS_dom_sf"/>
</dbReference>
<dbReference type="EMBL" id="BOMI01000059">
    <property type="protein sequence ID" value="GID74384.1"/>
    <property type="molecule type" value="Genomic_DNA"/>
</dbReference>
<dbReference type="Gene3D" id="3.30.750.24">
    <property type="entry name" value="STAS domain"/>
    <property type="match status" value="1"/>
</dbReference>
<dbReference type="InterPro" id="IPR058548">
    <property type="entry name" value="MlaB-like_STAS"/>
</dbReference>
<dbReference type="InterPro" id="IPR052746">
    <property type="entry name" value="MlaB_ABC_Transporter"/>
</dbReference>
<dbReference type="SUPFAM" id="SSF52091">
    <property type="entry name" value="SpoIIaa-like"/>
    <property type="match status" value="1"/>
</dbReference>
<accession>A0ABQ3Y321</accession>
<evidence type="ECO:0000259" key="1">
    <source>
        <dbReference type="PROSITE" id="PS50801"/>
    </source>
</evidence>
<dbReference type="InterPro" id="IPR002645">
    <property type="entry name" value="STAS_dom"/>
</dbReference>
<dbReference type="PROSITE" id="PS50801">
    <property type="entry name" value="STAS"/>
    <property type="match status" value="1"/>
</dbReference>
<dbReference type="RefSeq" id="WP_203762641.1">
    <property type="nucleotide sequence ID" value="NZ_BAAABO010000006.1"/>
</dbReference>